<dbReference type="Ensembl" id="ENSSMRT00000025727.1">
    <property type="protein sequence ID" value="ENSSMRP00000021983.1"/>
    <property type="gene ID" value="ENSSMRG00000017085.1"/>
</dbReference>
<keyword evidence="5" id="KW-1185">Reference proteome</keyword>
<dbReference type="Proteomes" id="UP000694421">
    <property type="component" value="Unplaced"/>
</dbReference>
<dbReference type="OMA" id="NMALKLP"/>
<feature type="transmembrane region" description="Helical" evidence="2">
    <location>
        <begin position="51"/>
        <end position="71"/>
    </location>
</feature>
<keyword evidence="2" id="KW-0472">Membrane</keyword>
<dbReference type="GeneTree" id="ENSGT00950000183101"/>
<dbReference type="GO" id="GO:0030054">
    <property type="term" value="C:cell junction"/>
    <property type="evidence" value="ECO:0007669"/>
    <property type="project" value="Ensembl"/>
</dbReference>
<evidence type="ECO:0000256" key="3">
    <source>
        <dbReference type="SAM" id="SignalP"/>
    </source>
</evidence>
<sequence>MAGSEPLAFFLVVSLQAFFHLALCEVTSNNSIVESTSSSPPSDGLSNSERIAAIVVPCVLGGLLLIGLLVFMGLKVREKRQTEGTYHPSNEEQAGARVETNTNLKLPPEERLI</sequence>
<name>A0A8D0DUF4_SALMN</name>
<reference evidence="4" key="2">
    <citation type="submission" date="2025-09" db="UniProtKB">
        <authorList>
            <consortium name="Ensembl"/>
        </authorList>
    </citation>
    <scope>IDENTIFICATION</scope>
</reference>
<reference evidence="4" key="1">
    <citation type="submission" date="2025-08" db="UniProtKB">
        <authorList>
            <consortium name="Ensembl"/>
        </authorList>
    </citation>
    <scope>IDENTIFICATION</scope>
</reference>
<feature type="region of interest" description="Disordered" evidence="1">
    <location>
        <begin position="81"/>
        <end position="113"/>
    </location>
</feature>
<proteinExistence type="predicted"/>
<evidence type="ECO:0000256" key="2">
    <source>
        <dbReference type="SAM" id="Phobius"/>
    </source>
</evidence>
<dbReference type="GO" id="GO:0072659">
    <property type="term" value="P:protein localization to plasma membrane"/>
    <property type="evidence" value="ECO:0007669"/>
    <property type="project" value="Ensembl"/>
</dbReference>
<accession>A0A8D0DUF4</accession>
<feature type="signal peptide" evidence="3">
    <location>
        <begin position="1"/>
        <end position="24"/>
    </location>
</feature>
<protein>
    <submittedName>
        <fullName evidence="4">Crumbs cell polarity complex component 3</fullName>
    </submittedName>
</protein>
<dbReference type="GO" id="GO:0017124">
    <property type="term" value="F:SH3 domain binding"/>
    <property type="evidence" value="ECO:0007669"/>
    <property type="project" value="Ensembl"/>
</dbReference>
<evidence type="ECO:0000256" key="1">
    <source>
        <dbReference type="SAM" id="MobiDB-lite"/>
    </source>
</evidence>
<feature type="compositionally biased region" description="Polar residues" evidence="1">
    <location>
        <begin position="83"/>
        <end position="92"/>
    </location>
</feature>
<keyword evidence="2" id="KW-0812">Transmembrane</keyword>
<feature type="chain" id="PRO_5034880449" evidence="3">
    <location>
        <begin position="25"/>
        <end position="113"/>
    </location>
</feature>
<organism evidence="4 5">
    <name type="scientific">Salvator merianae</name>
    <name type="common">Argentine black and white tegu</name>
    <name type="synonym">Tupinambis merianae</name>
    <dbReference type="NCBI Taxonomy" id="96440"/>
    <lineage>
        <taxon>Eukaryota</taxon>
        <taxon>Metazoa</taxon>
        <taxon>Chordata</taxon>
        <taxon>Craniata</taxon>
        <taxon>Vertebrata</taxon>
        <taxon>Euteleostomi</taxon>
        <taxon>Lepidosauria</taxon>
        <taxon>Squamata</taxon>
        <taxon>Bifurcata</taxon>
        <taxon>Unidentata</taxon>
        <taxon>Episquamata</taxon>
        <taxon>Laterata</taxon>
        <taxon>Teiioidea</taxon>
        <taxon>Teiidae</taxon>
        <taxon>Salvator</taxon>
    </lineage>
</organism>
<evidence type="ECO:0000313" key="5">
    <source>
        <dbReference type="Proteomes" id="UP000694421"/>
    </source>
</evidence>
<keyword evidence="2" id="KW-1133">Transmembrane helix</keyword>
<keyword evidence="3" id="KW-0732">Signal</keyword>
<dbReference type="AlphaFoldDB" id="A0A8D0DUF4"/>
<evidence type="ECO:0000313" key="4">
    <source>
        <dbReference type="Ensembl" id="ENSSMRP00000021983.1"/>
    </source>
</evidence>